<gene>
    <name evidence="2" type="ORF">DES48_11342</name>
</gene>
<dbReference type="PANTHER" id="PTHR43792">
    <property type="entry name" value="GNAT FAMILY, PUTATIVE (AFU_ORTHOLOGUE AFUA_3G00765)-RELATED-RELATED"/>
    <property type="match status" value="1"/>
</dbReference>
<evidence type="ECO:0000313" key="3">
    <source>
        <dbReference type="Proteomes" id="UP000252254"/>
    </source>
</evidence>
<reference evidence="2 3" key="1">
    <citation type="submission" date="2018-06" db="EMBL/GenBank/DDBJ databases">
        <title>Genomic Encyclopedia of Type Strains, Phase IV (KMG-IV): sequencing the most valuable type-strain genomes for metagenomic binning, comparative biology and taxonomic classification.</title>
        <authorList>
            <person name="Goeker M."/>
        </authorList>
    </citation>
    <scope>NUCLEOTIDE SEQUENCE [LARGE SCALE GENOMIC DNA]</scope>
    <source>
        <strain evidence="2 3">DSM 15140</strain>
    </source>
</reference>
<dbReference type="GO" id="GO:0016747">
    <property type="term" value="F:acyltransferase activity, transferring groups other than amino-acyl groups"/>
    <property type="evidence" value="ECO:0007669"/>
    <property type="project" value="InterPro"/>
</dbReference>
<dbReference type="STRING" id="200904.GCA_900168775_00261"/>
<dbReference type="SUPFAM" id="SSF55729">
    <property type="entry name" value="Acyl-CoA N-acyltransferases (Nat)"/>
    <property type="match status" value="1"/>
</dbReference>
<name>A0A366DSV6_9BACI</name>
<keyword evidence="2" id="KW-0808">Transferase</keyword>
<dbReference type="InterPro" id="IPR000182">
    <property type="entry name" value="GNAT_dom"/>
</dbReference>
<organism evidence="2 3">
    <name type="scientific">Paraliobacillus ryukyuensis</name>
    <dbReference type="NCBI Taxonomy" id="200904"/>
    <lineage>
        <taxon>Bacteria</taxon>
        <taxon>Bacillati</taxon>
        <taxon>Bacillota</taxon>
        <taxon>Bacilli</taxon>
        <taxon>Bacillales</taxon>
        <taxon>Bacillaceae</taxon>
        <taxon>Paraliobacillus</taxon>
    </lineage>
</organism>
<comment type="caution">
    <text evidence="2">The sequence shown here is derived from an EMBL/GenBank/DDBJ whole genome shotgun (WGS) entry which is preliminary data.</text>
</comment>
<evidence type="ECO:0000259" key="1">
    <source>
        <dbReference type="PROSITE" id="PS51186"/>
    </source>
</evidence>
<dbReference type="Pfam" id="PF13302">
    <property type="entry name" value="Acetyltransf_3"/>
    <property type="match status" value="1"/>
</dbReference>
<dbReference type="EMBL" id="QNRI01000013">
    <property type="protein sequence ID" value="RBO93176.1"/>
    <property type="molecule type" value="Genomic_DNA"/>
</dbReference>
<evidence type="ECO:0000313" key="2">
    <source>
        <dbReference type="EMBL" id="RBO93176.1"/>
    </source>
</evidence>
<dbReference type="InterPro" id="IPR016181">
    <property type="entry name" value="Acyl_CoA_acyltransferase"/>
</dbReference>
<proteinExistence type="predicted"/>
<keyword evidence="3" id="KW-1185">Reference proteome</keyword>
<sequence length="166" mass="19103">MELNAPRIQFRPYTDDDFDYLFSMLSDPKMMRYIGDGQTKHRAGTMQFLKWIYHTYHTGTDLGLMLLEEKESHQPIGHAGLVPQTIDGVNEIEIGYWISRPHWGMGYATEAASALLDYGRTRMENERFIALIQPGNVASRKVARKLGMTLDKEIVLKNQLVHVYVI</sequence>
<dbReference type="Gene3D" id="3.40.630.30">
    <property type="match status" value="1"/>
</dbReference>
<protein>
    <submittedName>
        <fullName evidence="2">RimJ/RimL family protein N-acetyltransferase</fullName>
    </submittedName>
</protein>
<dbReference type="AlphaFoldDB" id="A0A366DSV6"/>
<accession>A0A366DSV6</accession>
<dbReference type="PANTHER" id="PTHR43792:SF1">
    <property type="entry name" value="N-ACETYLTRANSFERASE DOMAIN-CONTAINING PROTEIN"/>
    <property type="match status" value="1"/>
</dbReference>
<feature type="domain" description="N-acetyltransferase" evidence="1">
    <location>
        <begin position="8"/>
        <end position="166"/>
    </location>
</feature>
<dbReference type="Proteomes" id="UP000252254">
    <property type="component" value="Unassembled WGS sequence"/>
</dbReference>
<dbReference type="OrthoDB" id="9798081at2"/>
<dbReference type="RefSeq" id="WP_113870016.1">
    <property type="nucleotide sequence ID" value="NZ_BAABQN010000006.1"/>
</dbReference>
<dbReference type="InterPro" id="IPR051531">
    <property type="entry name" value="N-acetyltransferase"/>
</dbReference>
<dbReference type="PROSITE" id="PS51186">
    <property type="entry name" value="GNAT"/>
    <property type="match status" value="1"/>
</dbReference>